<feature type="binding site" evidence="4">
    <location>
        <position position="170"/>
    </location>
    <ligand>
        <name>ATP</name>
        <dbReference type="ChEBI" id="CHEBI:30616"/>
    </ligand>
</feature>
<evidence type="ECO:0000256" key="2">
    <source>
        <dbReference type="ARBA" id="ARBA00022840"/>
    </source>
</evidence>
<proteinExistence type="inferred from homology"/>
<dbReference type="Proteomes" id="UP000242875">
    <property type="component" value="Unassembled WGS sequence"/>
</dbReference>
<comment type="caution">
    <text evidence="9">The sequence shown here is derived from an EMBL/GenBank/DDBJ whole genome shotgun (WGS) entry which is preliminary data.</text>
</comment>
<feature type="binding site" evidence="4">
    <location>
        <position position="207"/>
    </location>
    <ligand>
        <name>ATP</name>
        <dbReference type="ChEBI" id="CHEBI:30616"/>
    </ligand>
</feature>
<feature type="binding site" evidence="5">
    <location>
        <position position="120"/>
    </location>
    <ligand>
        <name>ATP</name>
        <dbReference type="ChEBI" id="CHEBI:30616"/>
    </ligand>
</feature>
<evidence type="ECO:0000259" key="8">
    <source>
        <dbReference type="PROSITE" id="PS50011"/>
    </source>
</evidence>
<dbReference type="InterPro" id="IPR008271">
    <property type="entry name" value="Ser/Thr_kinase_AS"/>
</dbReference>
<dbReference type="Gene3D" id="3.30.200.20">
    <property type="entry name" value="Phosphorylase Kinase, domain 1"/>
    <property type="match status" value="1"/>
</dbReference>
<dbReference type="OrthoDB" id="10252171at2759"/>
<dbReference type="GO" id="GO:0043066">
    <property type="term" value="P:negative regulation of apoptotic process"/>
    <property type="evidence" value="ECO:0007669"/>
    <property type="project" value="InterPro"/>
</dbReference>
<dbReference type="SUPFAM" id="SSF56112">
    <property type="entry name" value="Protein kinase-like (PK-like)"/>
    <property type="match status" value="1"/>
</dbReference>
<evidence type="ECO:0000256" key="1">
    <source>
        <dbReference type="ARBA" id="ARBA00022741"/>
    </source>
</evidence>
<dbReference type="InterPro" id="IPR000719">
    <property type="entry name" value="Prot_kinase_dom"/>
</dbReference>
<keyword evidence="6" id="KW-0723">Serine/threonine-protein kinase</keyword>
<sequence length="373" mass="42489">MIVLQEEEQKLGYFDQIHHGPYGLPPTPLQSPQPSKQDPTSVPMMSAPSCISVPPSPPPTPLLPQSCQLPQSKIVNHRLNTEFEAQYTLIDELGSGGFGFVMSARRHCDQREVAVKFIIKSKVTATGWQNDPQLGMIPVEIFILRNVRHENIISYIDTFQDTKYFYLVMELHGSPWQSKTNSYSDNSLSKDTCSPRPGAMTRRTSCDLFECIEEHTRFPEDTARTIFLQIVACIYYLDQIGISHRDIKDENIVIDQNYHVKLIDFGSAVFLRPGRGKYHTKFHGTASFASPEILMGEAYRAEPADIWSLGVLLYTMLYGDVPFNDSMHVITQQYTTPKIESSKECTHLLDWMLAKHPDQRATIHDVMNHPWLN</sequence>
<dbReference type="GO" id="GO:0004674">
    <property type="term" value="F:protein serine/threonine kinase activity"/>
    <property type="evidence" value="ECO:0007669"/>
    <property type="project" value="UniProtKB-KW"/>
</dbReference>
<keyword evidence="6" id="KW-0808">Transferase</keyword>
<keyword evidence="10" id="KW-1185">Reference proteome</keyword>
<feature type="region of interest" description="Disordered" evidence="7">
    <location>
        <begin position="22"/>
        <end position="49"/>
    </location>
</feature>
<protein>
    <recommendedName>
        <fullName evidence="8">Protein kinase domain-containing protein</fullName>
    </recommendedName>
</protein>
<dbReference type="PROSITE" id="PS00108">
    <property type="entry name" value="PROTEIN_KINASE_ST"/>
    <property type="match status" value="1"/>
</dbReference>
<dbReference type="GO" id="GO:0035556">
    <property type="term" value="P:intracellular signal transduction"/>
    <property type="evidence" value="ECO:0007669"/>
    <property type="project" value="TreeGrafter"/>
</dbReference>
<dbReference type="EMBL" id="MVBO01000003">
    <property type="protein sequence ID" value="OZJ06525.1"/>
    <property type="molecule type" value="Genomic_DNA"/>
</dbReference>
<dbReference type="PANTHER" id="PTHR24346:SF72">
    <property type="entry name" value="CAMK PROTEIN KINASE"/>
    <property type="match status" value="1"/>
</dbReference>
<dbReference type="GO" id="GO:0005524">
    <property type="term" value="F:ATP binding"/>
    <property type="evidence" value="ECO:0007669"/>
    <property type="project" value="UniProtKB-UniRule"/>
</dbReference>
<dbReference type="AlphaFoldDB" id="A0A261Y7D4"/>
<evidence type="ECO:0000256" key="6">
    <source>
        <dbReference type="RuleBase" id="RU000304"/>
    </source>
</evidence>
<organism evidence="9 10">
    <name type="scientific">Bifiguratus adelaidae</name>
    <dbReference type="NCBI Taxonomy" id="1938954"/>
    <lineage>
        <taxon>Eukaryota</taxon>
        <taxon>Fungi</taxon>
        <taxon>Fungi incertae sedis</taxon>
        <taxon>Mucoromycota</taxon>
        <taxon>Mucoromycotina</taxon>
        <taxon>Endogonomycetes</taxon>
        <taxon>Endogonales</taxon>
        <taxon>Endogonales incertae sedis</taxon>
        <taxon>Bifiguratus</taxon>
    </lineage>
</organism>
<dbReference type="InterPro" id="IPR011009">
    <property type="entry name" value="Kinase-like_dom_sf"/>
</dbReference>
<evidence type="ECO:0000256" key="7">
    <source>
        <dbReference type="SAM" id="MobiDB-lite"/>
    </source>
</evidence>
<reference evidence="9 10" key="1">
    <citation type="journal article" date="2017" name="Mycologia">
        <title>Bifiguratus adelaidae, gen. et sp. nov., a new member of Mucoromycotina in endophytic and soil-dwelling habitats.</title>
        <authorList>
            <person name="Torres-Cruz T.J."/>
            <person name="Billingsley Tobias T.L."/>
            <person name="Almatruk M."/>
            <person name="Hesse C."/>
            <person name="Kuske C.R."/>
            <person name="Desiro A."/>
            <person name="Benucci G.M."/>
            <person name="Bonito G."/>
            <person name="Stajich J.E."/>
            <person name="Dunlap C."/>
            <person name="Arnold A.E."/>
            <person name="Porras-Alfaro A."/>
        </authorList>
    </citation>
    <scope>NUCLEOTIDE SEQUENCE [LARGE SCALE GENOMIC DNA]</scope>
    <source>
        <strain evidence="9 10">AZ0501</strain>
    </source>
</reference>
<dbReference type="InterPro" id="IPR017348">
    <property type="entry name" value="PIM1/2/3"/>
</dbReference>
<keyword evidence="2 4" id="KW-0067">ATP-binding</keyword>
<dbReference type="FunFam" id="3.30.200.20:FF:000314">
    <property type="entry name" value="Serine/threonine protein kinase"/>
    <property type="match status" value="1"/>
</dbReference>
<dbReference type="Gene3D" id="1.10.510.10">
    <property type="entry name" value="Transferase(Phosphotransferase) domain 1"/>
    <property type="match status" value="1"/>
</dbReference>
<comment type="similarity">
    <text evidence="6">Belongs to the protein kinase superfamily.</text>
</comment>
<keyword evidence="1 5" id="KW-0547">Nucleotide-binding</keyword>
<feature type="active site" description="Proton acceptor" evidence="3">
    <location>
        <position position="246"/>
    </location>
</feature>
<evidence type="ECO:0000256" key="5">
    <source>
        <dbReference type="PROSITE-ProRule" id="PRU10141"/>
    </source>
</evidence>
<dbReference type="SMART" id="SM00220">
    <property type="entry name" value="S_TKc"/>
    <property type="match status" value="1"/>
</dbReference>
<dbReference type="Pfam" id="PF00069">
    <property type="entry name" value="Pkinase"/>
    <property type="match status" value="2"/>
</dbReference>
<gene>
    <name evidence="9" type="ORF">BZG36_00544</name>
</gene>
<dbReference type="GO" id="GO:0045719">
    <property type="term" value="P:negative regulation of glycogen biosynthetic process"/>
    <property type="evidence" value="ECO:0007669"/>
    <property type="project" value="TreeGrafter"/>
</dbReference>
<dbReference type="PIRSF" id="PIRSF037993">
    <property type="entry name" value="STPK_Pim-1"/>
    <property type="match status" value="1"/>
</dbReference>
<keyword evidence="6" id="KW-0418">Kinase</keyword>
<name>A0A261Y7D4_9FUNG</name>
<accession>A0A261Y7D4</accession>
<evidence type="ECO:0000313" key="10">
    <source>
        <dbReference type="Proteomes" id="UP000242875"/>
    </source>
</evidence>
<feature type="binding site" evidence="4">
    <location>
        <position position="116"/>
    </location>
    <ligand>
        <name>ATP</name>
        <dbReference type="ChEBI" id="CHEBI:30616"/>
    </ligand>
</feature>
<dbReference type="PROSITE" id="PS00107">
    <property type="entry name" value="PROTEIN_KINASE_ATP"/>
    <property type="match status" value="1"/>
</dbReference>
<evidence type="ECO:0000313" key="9">
    <source>
        <dbReference type="EMBL" id="OZJ06525.1"/>
    </source>
</evidence>
<dbReference type="InterPro" id="IPR017441">
    <property type="entry name" value="Protein_kinase_ATP_BS"/>
</dbReference>
<evidence type="ECO:0000256" key="4">
    <source>
        <dbReference type="PIRSR" id="PIRSR037993-2"/>
    </source>
</evidence>
<feature type="binding site" evidence="4">
    <location>
        <begin position="93"/>
        <end position="101"/>
    </location>
    <ligand>
        <name>ATP</name>
        <dbReference type="ChEBI" id="CHEBI:30616"/>
    </ligand>
</feature>
<feature type="domain" description="Protein kinase" evidence="8">
    <location>
        <begin position="87"/>
        <end position="372"/>
    </location>
</feature>
<dbReference type="GO" id="GO:0005634">
    <property type="term" value="C:nucleus"/>
    <property type="evidence" value="ECO:0007669"/>
    <property type="project" value="TreeGrafter"/>
</dbReference>
<dbReference type="GO" id="GO:0005829">
    <property type="term" value="C:cytosol"/>
    <property type="evidence" value="ECO:0007669"/>
    <property type="project" value="TreeGrafter"/>
</dbReference>
<dbReference type="PANTHER" id="PTHR24346">
    <property type="entry name" value="MAP/MICROTUBULE AFFINITY-REGULATING KINASE"/>
    <property type="match status" value="1"/>
</dbReference>
<evidence type="ECO:0000256" key="3">
    <source>
        <dbReference type="PIRSR" id="PIRSR037993-1"/>
    </source>
</evidence>
<dbReference type="PROSITE" id="PS50011">
    <property type="entry name" value="PROTEIN_KINASE_DOM"/>
    <property type="match status" value="1"/>
</dbReference>